<dbReference type="OrthoDB" id="114444at2759"/>
<keyword evidence="1" id="KW-0175">Coiled coil</keyword>
<feature type="coiled-coil region" evidence="1">
    <location>
        <begin position="390"/>
        <end position="417"/>
    </location>
</feature>
<dbReference type="Proteomes" id="UP001165121">
    <property type="component" value="Unassembled WGS sequence"/>
</dbReference>
<dbReference type="EMBL" id="BSXT01002928">
    <property type="protein sequence ID" value="GMF51649.1"/>
    <property type="molecule type" value="Genomic_DNA"/>
</dbReference>
<protein>
    <submittedName>
        <fullName evidence="2">Unnamed protein product</fullName>
    </submittedName>
</protein>
<comment type="caution">
    <text evidence="2">The sequence shown here is derived from an EMBL/GenBank/DDBJ whole genome shotgun (WGS) entry which is preliminary data.</text>
</comment>
<sequence length="423" mass="48427">MSGEDLGHWIDEIVKFNFLNPARKTLLQLWKGYGKVEDVYTGNEGPIKSTKYSRFAIVAWPITHHLLHVVIHMPAEFAVEELLSLRPVNAADLRNFLRAISARHGWGPANHPFTMETSVRFTRSFFELLVDAGDVDLVKLFLTKYCPRLGNSYGNETAVPAIIKIANAFVWSEIGESLLDILDNGFHLDGENRGHSNFELLLHVADSVNSAEAQQALLKMALEKELNLRTVKGVGIFWKRIIIPGDAQTFKEMRDKILKVKPSELGPFVEVFTKNIDDHDTTVKLGVLEVIAAKRMDWLGGEINRFDEVDKTFSWKMPFAKYPGYPTIERFLHSPEESMTTVGLVKFSDLRSAKKFAREWTRSPYEASFRMTAGENKEPFLTITKTRKWHNDAQEELMQYREELIQLSERFHGAQKRARSRAE</sequence>
<evidence type="ECO:0000256" key="1">
    <source>
        <dbReference type="SAM" id="Coils"/>
    </source>
</evidence>
<name>A0A9W7D129_9STRA</name>
<gene>
    <name evidence="2" type="ORF">Pfra01_002094300</name>
</gene>
<reference evidence="2" key="1">
    <citation type="submission" date="2023-04" db="EMBL/GenBank/DDBJ databases">
        <title>Phytophthora fragariaefolia NBRC 109709.</title>
        <authorList>
            <person name="Ichikawa N."/>
            <person name="Sato H."/>
            <person name="Tonouchi N."/>
        </authorList>
    </citation>
    <scope>NUCLEOTIDE SEQUENCE</scope>
    <source>
        <strain evidence="2">NBRC 109709</strain>
    </source>
</reference>
<evidence type="ECO:0000313" key="2">
    <source>
        <dbReference type="EMBL" id="GMF51649.1"/>
    </source>
</evidence>
<evidence type="ECO:0000313" key="3">
    <source>
        <dbReference type="Proteomes" id="UP001165121"/>
    </source>
</evidence>
<keyword evidence="3" id="KW-1185">Reference proteome</keyword>
<accession>A0A9W7D129</accession>
<organism evidence="2 3">
    <name type="scientific">Phytophthora fragariaefolia</name>
    <dbReference type="NCBI Taxonomy" id="1490495"/>
    <lineage>
        <taxon>Eukaryota</taxon>
        <taxon>Sar</taxon>
        <taxon>Stramenopiles</taxon>
        <taxon>Oomycota</taxon>
        <taxon>Peronosporomycetes</taxon>
        <taxon>Peronosporales</taxon>
        <taxon>Peronosporaceae</taxon>
        <taxon>Phytophthora</taxon>
    </lineage>
</organism>
<dbReference type="AlphaFoldDB" id="A0A9W7D129"/>
<proteinExistence type="predicted"/>